<dbReference type="EMBL" id="CADEBC010000606">
    <property type="protein sequence ID" value="CAB3259122.1"/>
    <property type="molecule type" value="Genomic_DNA"/>
</dbReference>
<protein>
    <submittedName>
        <fullName evidence="1">Uncharacterized protein</fullName>
    </submittedName>
</protein>
<comment type="caution">
    <text evidence="1">The sequence shown here is derived from an EMBL/GenBank/DDBJ whole genome shotgun (WGS) entry which is preliminary data.</text>
</comment>
<sequence length="240" mass="27277">MSQATFNDLLSRVSASITYRNTTFRDYICPEERLSIFLRYCASGCSFKDLHYNFRVGVSTVSKIIKEISCIIWVTLKEEFMKLPDNENKWENIANGFDIKANFPHCIGAVDGKHIRVVKPNQSGSMYFNYKGLRALEETDNIVDAPTTSDKNSENNVNILSEMLNNENCSESAKQITGYISVPNENGLQYCIDPYNGLRGVRGDKDHALAYIGCDQYEQPLEQPHACRKRLSSLIIHVRN</sequence>
<accession>A0A8S1BIF6</accession>
<reference evidence="1 2" key="1">
    <citation type="submission" date="2020-04" db="EMBL/GenBank/DDBJ databases">
        <authorList>
            <person name="Wallbank WR R."/>
            <person name="Pardo Diaz C."/>
            <person name="Kozak K."/>
            <person name="Martin S."/>
            <person name="Jiggins C."/>
            <person name="Moest M."/>
            <person name="Warren A I."/>
            <person name="Byers J.R.P. K."/>
            <person name="Montejo-Kovacevich G."/>
            <person name="Yen C E."/>
        </authorList>
    </citation>
    <scope>NUCLEOTIDE SEQUENCE [LARGE SCALE GENOMIC DNA]</scope>
</reference>
<dbReference type="InterPro" id="IPR045249">
    <property type="entry name" value="HARBI1-like"/>
</dbReference>
<proteinExistence type="predicted"/>
<name>A0A8S1BIF6_ARCPL</name>
<organism evidence="1 2">
    <name type="scientific">Arctia plantaginis</name>
    <name type="common">Wood tiger moth</name>
    <name type="synonym">Phalaena plantaginis</name>
    <dbReference type="NCBI Taxonomy" id="874455"/>
    <lineage>
        <taxon>Eukaryota</taxon>
        <taxon>Metazoa</taxon>
        <taxon>Ecdysozoa</taxon>
        <taxon>Arthropoda</taxon>
        <taxon>Hexapoda</taxon>
        <taxon>Insecta</taxon>
        <taxon>Pterygota</taxon>
        <taxon>Neoptera</taxon>
        <taxon>Endopterygota</taxon>
        <taxon>Lepidoptera</taxon>
        <taxon>Glossata</taxon>
        <taxon>Ditrysia</taxon>
        <taxon>Noctuoidea</taxon>
        <taxon>Erebidae</taxon>
        <taxon>Arctiinae</taxon>
        <taxon>Arctia</taxon>
    </lineage>
</organism>
<keyword evidence="2" id="KW-1185">Reference proteome</keyword>
<dbReference type="AlphaFoldDB" id="A0A8S1BIF6"/>
<dbReference type="PANTHER" id="PTHR22930:SF269">
    <property type="entry name" value="NUCLEASE HARBI1-LIKE PROTEIN"/>
    <property type="match status" value="1"/>
</dbReference>
<dbReference type="PANTHER" id="PTHR22930">
    <property type="match status" value="1"/>
</dbReference>
<dbReference type="OrthoDB" id="2668416at2759"/>
<evidence type="ECO:0000313" key="1">
    <source>
        <dbReference type="EMBL" id="CAB3259122.1"/>
    </source>
</evidence>
<gene>
    <name evidence="1" type="ORF">APLA_LOCUS16873</name>
</gene>
<dbReference type="Proteomes" id="UP000494106">
    <property type="component" value="Unassembled WGS sequence"/>
</dbReference>
<evidence type="ECO:0000313" key="2">
    <source>
        <dbReference type="Proteomes" id="UP000494106"/>
    </source>
</evidence>